<accession>A0A7G9SLS9</accession>
<name>A0A7G9SLS9_9GAMM</name>
<proteinExistence type="predicted"/>
<reference evidence="2 3" key="1">
    <citation type="submission" date="2020-08" db="EMBL/GenBank/DDBJ databases">
        <title>Genome sequence of Thermomonas carbonis KCTC 42013T.</title>
        <authorList>
            <person name="Hyun D.-W."/>
            <person name="Bae J.-W."/>
        </authorList>
    </citation>
    <scope>NUCLEOTIDE SEQUENCE [LARGE SCALE GENOMIC DNA]</scope>
    <source>
        <strain evidence="2 3">KCTC 42013</strain>
    </source>
</reference>
<dbReference type="EMBL" id="CP060719">
    <property type="protein sequence ID" value="QNN68804.1"/>
    <property type="molecule type" value="Genomic_DNA"/>
</dbReference>
<dbReference type="Proteomes" id="UP000515804">
    <property type="component" value="Chromosome"/>
</dbReference>
<sequence length="161" mass="17143">MANRNWVLAGMLVALPAIAEDVAFEGHTLEVDASREARPIMGMRGTRYSIPGSASQIVGRVQYCAAQQPAAITIESVDAEAGRLVAGSRAAYRQKGRRSVRARMTVETGEGNFLVVFTDLATASADTGGFAPLIQQDGAGWESALEAVIGIEQPLLDCMFR</sequence>
<feature type="chain" id="PRO_5028930147" description="SRPBCC family protein" evidence="1">
    <location>
        <begin position="20"/>
        <end position="161"/>
    </location>
</feature>
<keyword evidence="1" id="KW-0732">Signal</keyword>
<evidence type="ECO:0008006" key="4">
    <source>
        <dbReference type="Google" id="ProtNLM"/>
    </source>
</evidence>
<keyword evidence="3" id="KW-1185">Reference proteome</keyword>
<organism evidence="2 3">
    <name type="scientific">Thermomonas carbonis</name>
    <dbReference type="NCBI Taxonomy" id="1463158"/>
    <lineage>
        <taxon>Bacteria</taxon>
        <taxon>Pseudomonadati</taxon>
        <taxon>Pseudomonadota</taxon>
        <taxon>Gammaproteobacteria</taxon>
        <taxon>Lysobacterales</taxon>
        <taxon>Lysobacteraceae</taxon>
        <taxon>Thermomonas</taxon>
    </lineage>
</organism>
<dbReference type="AlphaFoldDB" id="A0A7G9SLS9"/>
<evidence type="ECO:0000256" key="1">
    <source>
        <dbReference type="SAM" id="SignalP"/>
    </source>
</evidence>
<dbReference type="RefSeq" id="WP_187551328.1">
    <property type="nucleotide sequence ID" value="NZ_BMZL01000002.1"/>
</dbReference>
<gene>
    <name evidence="2" type="ORF">H9L16_08605</name>
</gene>
<protein>
    <recommendedName>
        <fullName evidence="4">SRPBCC family protein</fullName>
    </recommendedName>
</protein>
<evidence type="ECO:0000313" key="2">
    <source>
        <dbReference type="EMBL" id="QNN68804.1"/>
    </source>
</evidence>
<feature type="signal peptide" evidence="1">
    <location>
        <begin position="1"/>
        <end position="19"/>
    </location>
</feature>
<dbReference type="KEGG" id="tcn:H9L16_08605"/>
<evidence type="ECO:0000313" key="3">
    <source>
        <dbReference type="Proteomes" id="UP000515804"/>
    </source>
</evidence>